<sequence length="111" mass="12620">MMQSKPDLDSVQITCSARGVYPEPKMILRRIITNTELNLDDVRVVVTVPRKGSYDIVASKVLQDSDLQTPTIFACELYIPEADYEIRKSVVYYPGYIDMEDLLTVGRSETQ</sequence>
<evidence type="ECO:0000313" key="1">
    <source>
        <dbReference type="EMBL" id="KAJ9588093.1"/>
    </source>
</evidence>
<organism evidence="1 2">
    <name type="scientific">Diploptera punctata</name>
    <name type="common">Pacific beetle cockroach</name>
    <dbReference type="NCBI Taxonomy" id="6984"/>
    <lineage>
        <taxon>Eukaryota</taxon>
        <taxon>Metazoa</taxon>
        <taxon>Ecdysozoa</taxon>
        <taxon>Arthropoda</taxon>
        <taxon>Hexapoda</taxon>
        <taxon>Insecta</taxon>
        <taxon>Pterygota</taxon>
        <taxon>Neoptera</taxon>
        <taxon>Polyneoptera</taxon>
        <taxon>Dictyoptera</taxon>
        <taxon>Blattodea</taxon>
        <taxon>Blaberoidea</taxon>
        <taxon>Blaberidae</taxon>
        <taxon>Diplopterinae</taxon>
        <taxon>Diploptera</taxon>
    </lineage>
</organism>
<dbReference type="Proteomes" id="UP001233999">
    <property type="component" value="Unassembled WGS sequence"/>
</dbReference>
<protein>
    <submittedName>
        <fullName evidence="1">Uncharacterized protein</fullName>
    </submittedName>
</protein>
<proteinExistence type="predicted"/>
<dbReference type="EMBL" id="JASPKZ010005715">
    <property type="protein sequence ID" value="KAJ9588093.1"/>
    <property type="molecule type" value="Genomic_DNA"/>
</dbReference>
<evidence type="ECO:0000313" key="2">
    <source>
        <dbReference type="Proteomes" id="UP001233999"/>
    </source>
</evidence>
<name>A0AAD7ZWR9_DIPPU</name>
<reference evidence="1" key="2">
    <citation type="submission" date="2023-05" db="EMBL/GenBank/DDBJ databases">
        <authorList>
            <person name="Fouks B."/>
        </authorList>
    </citation>
    <scope>NUCLEOTIDE SEQUENCE</scope>
    <source>
        <strain evidence="1">Stay&amp;Tobe</strain>
        <tissue evidence="1">Testes</tissue>
    </source>
</reference>
<accession>A0AAD7ZWR9</accession>
<comment type="caution">
    <text evidence="1">The sequence shown here is derived from an EMBL/GenBank/DDBJ whole genome shotgun (WGS) entry which is preliminary data.</text>
</comment>
<keyword evidence="2" id="KW-1185">Reference proteome</keyword>
<gene>
    <name evidence="1" type="ORF">L9F63_018544</name>
</gene>
<dbReference type="AlphaFoldDB" id="A0AAD7ZWR9"/>
<dbReference type="InterPro" id="IPR013783">
    <property type="entry name" value="Ig-like_fold"/>
</dbReference>
<dbReference type="Gene3D" id="2.60.40.10">
    <property type="entry name" value="Immunoglobulins"/>
    <property type="match status" value="1"/>
</dbReference>
<reference evidence="1" key="1">
    <citation type="journal article" date="2023" name="IScience">
        <title>Live-bearing cockroach genome reveals convergent evolutionary mechanisms linked to viviparity in insects and beyond.</title>
        <authorList>
            <person name="Fouks B."/>
            <person name="Harrison M.C."/>
            <person name="Mikhailova A.A."/>
            <person name="Marchal E."/>
            <person name="English S."/>
            <person name="Carruthers M."/>
            <person name="Jennings E.C."/>
            <person name="Chiamaka E.L."/>
            <person name="Frigard R.A."/>
            <person name="Pippel M."/>
            <person name="Attardo G.M."/>
            <person name="Benoit J.B."/>
            <person name="Bornberg-Bauer E."/>
            <person name="Tobe S.S."/>
        </authorList>
    </citation>
    <scope>NUCLEOTIDE SEQUENCE</scope>
    <source>
        <strain evidence="1">Stay&amp;Tobe</strain>
    </source>
</reference>
<feature type="non-terminal residue" evidence="1">
    <location>
        <position position="111"/>
    </location>
</feature>